<feature type="region of interest" description="Disordered" evidence="1">
    <location>
        <begin position="327"/>
        <end position="397"/>
    </location>
</feature>
<sequence>MPSSSSLASLGHPHLSPASTPSPPTPRNDLDGKEKQKVLRQARKLSQILGELQATVAPTRPDRGSTPAVLEVPPTDLSQLHVPSSSGRSFTEPLPRFSPMVHTVAASTMSPSLQVLPSVHDDSNRTVPRRRSSIIRAHINQLDLTRFGLGRRDWSGSMRASSTHSDENASHTDRRPLVAEAQSNSTDLHSLENVHVTRPRNKPRWRSVYNLNPMEFGAHLRSSEDSPMPSCSSKRAVSLWTKRRASNEGQRCPLADQGQEGIASGMPPPLTESQRVLSIRRGRKLTQVFGTEPPIALYRAPSCVEDASTTSNAIQLERTKAYLALSSGDLRSPNSQRSLRHRSHSSLSSADSILPPSPHPTMNDVEIECDPTSPRPLSGPDKDPEAQCSHDASEDGEAFRRRRLRAAKLSRFFGVTYNDLTGPIGTAVQGRQDDGEEVMSPQAAEVGVRIDGPGWFWNRADSNHGSEGAQGADMNAAIALLRQMPRA</sequence>
<protein>
    <submittedName>
        <fullName evidence="2">Uncharacterized protein</fullName>
    </submittedName>
</protein>
<keyword evidence="3" id="KW-1185">Reference proteome</keyword>
<feature type="compositionally biased region" description="Basic and acidic residues" evidence="1">
    <location>
        <begin position="164"/>
        <end position="174"/>
    </location>
</feature>
<feature type="compositionally biased region" description="Basic and acidic residues" evidence="1">
    <location>
        <begin position="28"/>
        <end position="37"/>
    </location>
</feature>
<organism evidence="2 3">
    <name type="scientific">Lactarius akahatsu</name>
    <dbReference type="NCBI Taxonomy" id="416441"/>
    <lineage>
        <taxon>Eukaryota</taxon>
        <taxon>Fungi</taxon>
        <taxon>Dikarya</taxon>
        <taxon>Basidiomycota</taxon>
        <taxon>Agaricomycotina</taxon>
        <taxon>Agaricomycetes</taxon>
        <taxon>Russulales</taxon>
        <taxon>Russulaceae</taxon>
        <taxon>Lactarius</taxon>
    </lineage>
</organism>
<dbReference type="EMBL" id="JAKELL010000040">
    <property type="protein sequence ID" value="KAH8988794.1"/>
    <property type="molecule type" value="Genomic_DNA"/>
</dbReference>
<name>A0AAD4QCF7_9AGAM</name>
<evidence type="ECO:0000256" key="1">
    <source>
        <dbReference type="SAM" id="MobiDB-lite"/>
    </source>
</evidence>
<feature type="region of interest" description="Disordered" evidence="1">
    <location>
        <begin position="155"/>
        <end position="174"/>
    </location>
</feature>
<feature type="region of interest" description="Disordered" evidence="1">
    <location>
        <begin position="1"/>
        <end position="39"/>
    </location>
</feature>
<reference evidence="2" key="1">
    <citation type="submission" date="2022-01" db="EMBL/GenBank/DDBJ databases">
        <title>Comparative genomics reveals a dynamic genome evolution in the ectomycorrhizal milk-cap (Lactarius) mushrooms.</title>
        <authorList>
            <consortium name="DOE Joint Genome Institute"/>
            <person name="Lebreton A."/>
            <person name="Tang N."/>
            <person name="Kuo A."/>
            <person name="LaButti K."/>
            <person name="Drula E."/>
            <person name="Barry K."/>
            <person name="Clum A."/>
            <person name="Lipzen A."/>
            <person name="Mousain D."/>
            <person name="Ng V."/>
            <person name="Wang R."/>
            <person name="Wang X."/>
            <person name="Dai Y."/>
            <person name="Henrissat B."/>
            <person name="Grigoriev I.V."/>
            <person name="Guerin-Laguette A."/>
            <person name="Yu F."/>
            <person name="Martin F.M."/>
        </authorList>
    </citation>
    <scope>NUCLEOTIDE SEQUENCE</scope>
    <source>
        <strain evidence="2">QP</strain>
    </source>
</reference>
<evidence type="ECO:0000313" key="2">
    <source>
        <dbReference type="EMBL" id="KAH8988794.1"/>
    </source>
</evidence>
<feature type="region of interest" description="Disordered" evidence="1">
    <location>
        <begin position="179"/>
        <end position="199"/>
    </location>
</feature>
<feature type="compositionally biased region" description="Low complexity" evidence="1">
    <location>
        <begin position="345"/>
        <end position="354"/>
    </location>
</feature>
<proteinExistence type="predicted"/>
<dbReference type="Proteomes" id="UP001201163">
    <property type="component" value="Unassembled WGS sequence"/>
</dbReference>
<accession>A0AAD4QCF7</accession>
<gene>
    <name evidence="2" type="ORF">EDB92DRAFT_978728</name>
</gene>
<evidence type="ECO:0000313" key="3">
    <source>
        <dbReference type="Proteomes" id="UP001201163"/>
    </source>
</evidence>
<dbReference type="AlphaFoldDB" id="A0AAD4QCF7"/>
<comment type="caution">
    <text evidence="2">The sequence shown here is derived from an EMBL/GenBank/DDBJ whole genome shotgun (WGS) entry which is preliminary data.</text>
</comment>
<feature type="region of interest" description="Disordered" evidence="1">
    <location>
        <begin position="248"/>
        <end position="270"/>
    </location>
</feature>